<name>A0A1U7XBJ4_NICSY</name>
<reference evidence="1" key="1">
    <citation type="journal article" date="2013" name="Genome Biol.">
        <title>Reference genomes and transcriptomes of Nicotiana sylvestris and Nicotiana tomentosiformis.</title>
        <authorList>
            <person name="Sierro N."/>
            <person name="Battey J.N."/>
            <person name="Ouadi S."/>
            <person name="Bovet L."/>
            <person name="Goepfert S."/>
            <person name="Bakaher N."/>
            <person name="Peitsch M.C."/>
            <person name="Ivanov N.V."/>
        </authorList>
    </citation>
    <scope>NUCLEOTIDE SEQUENCE [LARGE SCALE GENOMIC DNA]</scope>
</reference>
<protein>
    <submittedName>
        <fullName evidence="2">Uncharacterized protein LOC104237082</fullName>
    </submittedName>
</protein>
<accession>A0A1U7XBJ4</accession>
<evidence type="ECO:0000313" key="2">
    <source>
        <dbReference type="RefSeq" id="XP_009789462.1"/>
    </source>
</evidence>
<proteinExistence type="predicted"/>
<reference evidence="2" key="2">
    <citation type="submission" date="2025-08" db="UniProtKB">
        <authorList>
            <consortium name="RefSeq"/>
        </authorList>
    </citation>
    <scope>IDENTIFICATION</scope>
    <source>
        <tissue evidence="2">Leaf</tissue>
    </source>
</reference>
<dbReference type="AlphaFoldDB" id="A0A1U7XBJ4"/>
<dbReference type="PANTHER" id="PTHR48475">
    <property type="entry name" value="RIBONUCLEASE H"/>
    <property type="match status" value="1"/>
</dbReference>
<dbReference type="PANTHER" id="PTHR48475:SF1">
    <property type="entry name" value="RNASE H TYPE-1 DOMAIN-CONTAINING PROTEIN"/>
    <property type="match status" value="1"/>
</dbReference>
<dbReference type="Proteomes" id="UP000189701">
    <property type="component" value="Unplaced"/>
</dbReference>
<dbReference type="RefSeq" id="XP_009789462.1">
    <property type="nucleotide sequence ID" value="XM_009791160.1"/>
</dbReference>
<keyword evidence="1" id="KW-1185">Reference proteome</keyword>
<sequence length="235" mass="26493">MLDRGSGVDICPLSTLQRMEIRTGRICPNNIYVRVFDDIKRDTLGEIDMTLTIGPVEFEVTFQGLGKSLQGIVELITLPTSEKFFGVSFRPTPADKKWANDRKNDGWVLPQPVLHLYKTFVKPKYIEEENDEAFTAKKIEEIYGSFVDCYAGYHQVLMDEEDAEKTAFTTPWDEEINTIGVVSEDAHAWKMFFDGAVNAKCVGIGAILISPTGKHYPATAKLRFFCTNNTAKYEA</sequence>
<evidence type="ECO:0000313" key="1">
    <source>
        <dbReference type="Proteomes" id="UP000189701"/>
    </source>
</evidence>
<dbReference type="SUPFAM" id="SSF56672">
    <property type="entry name" value="DNA/RNA polymerases"/>
    <property type="match status" value="1"/>
</dbReference>
<dbReference type="InterPro" id="IPR043502">
    <property type="entry name" value="DNA/RNA_pol_sf"/>
</dbReference>
<organism evidence="1 2">
    <name type="scientific">Nicotiana sylvestris</name>
    <name type="common">Wood tobacco</name>
    <name type="synonym">South American tobacco</name>
    <dbReference type="NCBI Taxonomy" id="4096"/>
    <lineage>
        <taxon>Eukaryota</taxon>
        <taxon>Viridiplantae</taxon>
        <taxon>Streptophyta</taxon>
        <taxon>Embryophyta</taxon>
        <taxon>Tracheophyta</taxon>
        <taxon>Spermatophyta</taxon>
        <taxon>Magnoliopsida</taxon>
        <taxon>eudicotyledons</taxon>
        <taxon>Gunneridae</taxon>
        <taxon>Pentapetalae</taxon>
        <taxon>asterids</taxon>
        <taxon>lamiids</taxon>
        <taxon>Solanales</taxon>
        <taxon>Solanaceae</taxon>
        <taxon>Nicotianoideae</taxon>
        <taxon>Nicotianeae</taxon>
        <taxon>Nicotiana</taxon>
    </lineage>
</organism>
<gene>
    <name evidence="2" type="primary">LOC104237082</name>
</gene>